<name>A0A1L4D221_9BACT</name>
<dbReference type="GO" id="GO:0006629">
    <property type="term" value="P:lipid metabolic process"/>
    <property type="evidence" value="ECO:0007669"/>
    <property type="project" value="InterPro"/>
</dbReference>
<keyword evidence="1" id="KW-0472">Membrane</keyword>
<reference evidence="3 4" key="1">
    <citation type="submission" date="2016-10" db="EMBL/GenBank/DDBJ databases">
        <title>Silvanigrella aquatica sp. nov., isolated from a freshwater lake located in the Black Forest, Germany, description of Silvanigrellaceae fam. nov., Silvanigrellales ord. nov., reclassification of the order Bdellovibrionales in the class Oligoflexia, reclassification of the families Bacteriovoracaceae and Halobacteriovoraceae in the new order Bacteriovoracales ord. nov., and reclassification of the family Pseudobacteriovoracaceae in the order Oligoflexiales.</title>
        <authorList>
            <person name="Hahn M.W."/>
            <person name="Schmidt J."/>
            <person name="Koll U."/>
            <person name="Rohde M."/>
            <person name="Verbag S."/>
            <person name="Pitt A."/>
            <person name="Nakai R."/>
            <person name="Naganuma T."/>
            <person name="Lang E."/>
        </authorList>
    </citation>
    <scope>NUCLEOTIDE SEQUENCE [LARGE SCALE GENOMIC DNA]</scope>
    <source>
        <strain evidence="3 4">MWH-Nonnen-W8red</strain>
    </source>
</reference>
<feature type="domain" description="Fatty acid desaturase" evidence="2">
    <location>
        <begin position="31"/>
        <end position="259"/>
    </location>
</feature>
<evidence type="ECO:0000259" key="2">
    <source>
        <dbReference type="Pfam" id="PF00487"/>
    </source>
</evidence>
<dbReference type="RefSeq" id="WP_233231143.1">
    <property type="nucleotide sequence ID" value="NZ_CP017834.1"/>
</dbReference>
<sequence length="263" mass="31919">MHLCFIFSPILLFHYISLKNTLLNIIITTFFIFFNGTRMRALGNIIHECCHYTFVPGKKLNTFLGKTLCTLELNCFHTYQKEHFSHHRYLGNILYDEDFKIRHKLGICDKNPFKISRFLKIIFSPKNWYFLFISSIKLKIKSLKSLIFYTIYLSAFICLCYLFGFQLIFLFIIIPFLTTYQMMKLMSDFLDHGGLYFRKDDEFKTRNHYFSIPLLNWIFFPRSDCFHLVHHLYPRLPSNFLYKKHEHLLEENDNYKKRRHCIF</sequence>
<protein>
    <recommendedName>
        <fullName evidence="2">Fatty acid desaturase domain-containing protein</fullName>
    </recommendedName>
</protein>
<evidence type="ECO:0000313" key="3">
    <source>
        <dbReference type="EMBL" id="APJ04253.1"/>
    </source>
</evidence>
<evidence type="ECO:0000313" key="4">
    <source>
        <dbReference type="Proteomes" id="UP000184731"/>
    </source>
</evidence>
<organism evidence="3 4">
    <name type="scientific">Silvanigrella aquatica</name>
    <dbReference type="NCBI Taxonomy" id="1915309"/>
    <lineage>
        <taxon>Bacteria</taxon>
        <taxon>Pseudomonadati</taxon>
        <taxon>Bdellovibrionota</taxon>
        <taxon>Oligoflexia</taxon>
        <taxon>Silvanigrellales</taxon>
        <taxon>Silvanigrellaceae</taxon>
        <taxon>Silvanigrella</taxon>
    </lineage>
</organism>
<dbReference type="KEGG" id="saqi:AXG55_10175"/>
<dbReference type="Proteomes" id="UP000184731">
    <property type="component" value="Chromosome"/>
</dbReference>
<keyword evidence="4" id="KW-1185">Reference proteome</keyword>
<dbReference type="STRING" id="1915309.AXG55_10175"/>
<gene>
    <name evidence="3" type="ORF">AXG55_10175</name>
</gene>
<dbReference type="Pfam" id="PF00487">
    <property type="entry name" value="FA_desaturase"/>
    <property type="match status" value="1"/>
</dbReference>
<proteinExistence type="predicted"/>
<dbReference type="AlphaFoldDB" id="A0A1L4D221"/>
<keyword evidence="1" id="KW-1133">Transmembrane helix</keyword>
<feature type="transmembrane region" description="Helical" evidence="1">
    <location>
        <begin position="146"/>
        <end position="177"/>
    </location>
</feature>
<dbReference type="EMBL" id="CP017834">
    <property type="protein sequence ID" value="APJ04253.1"/>
    <property type="molecule type" value="Genomic_DNA"/>
</dbReference>
<accession>A0A1L4D221</accession>
<keyword evidence="1" id="KW-0812">Transmembrane</keyword>
<dbReference type="InterPro" id="IPR005804">
    <property type="entry name" value="FA_desaturase_dom"/>
</dbReference>
<evidence type="ECO:0000256" key="1">
    <source>
        <dbReference type="SAM" id="Phobius"/>
    </source>
</evidence>
<feature type="transmembrane region" description="Helical" evidence="1">
    <location>
        <begin position="12"/>
        <end position="34"/>
    </location>
</feature>